<feature type="domain" description="N-acetyltransferase" evidence="1">
    <location>
        <begin position="54"/>
        <end position="195"/>
    </location>
</feature>
<reference evidence="2 3" key="1">
    <citation type="submission" date="2017-07" db="EMBL/GenBank/DDBJ databases">
        <title>Genome Sequence of Arenibacter algicola Strain SMS7 Isolated from a culture of the Diatom Skeletonema marinoi.</title>
        <authorList>
            <person name="Topel M."/>
            <person name="Pinder M.I.M."/>
            <person name="Johansson O.N."/>
            <person name="Kourtchenko O."/>
            <person name="Godhe A."/>
            <person name="Clarke A.K."/>
        </authorList>
    </citation>
    <scope>NUCLEOTIDE SEQUENCE [LARGE SCALE GENOMIC DNA]</scope>
    <source>
        <strain evidence="2 3">SMS7</strain>
    </source>
</reference>
<dbReference type="CDD" id="cd04301">
    <property type="entry name" value="NAT_SF"/>
    <property type="match status" value="1"/>
</dbReference>
<dbReference type="InterPro" id="IPR016181">
    <property type="entry name" value="Acyl_CoA_acyltransferase"/>
</dbReference>
<keyword evidence="2" id="KW-0808">Transferase</keyword>
<sequence>MPANMLKLYISLPSFFYLSSANKPDQSGTAFSCGTLALIKKTELEIRETHRNDYTISTDKDKLDILSIHKFLANETDWANGIPINTLKTSIENSLNFGLYYQNKQIGFARIISDYSTIAYLGDVYVLKEYRGKGLSKWLINEIMEHPNLQGLRRWILLTDTAEWLYKKFGFTEIPNPEFYMEKHNPNVYKGKDKTNDTV</sequence>
<dbReference type="PANTHER" id="PTHR43233">
    <property type="entry name" value="FAMILY N-ACETYLTRANSFERASE, PUTATIVE (AFU_ORTHOLOGUE AFUA_6G03350)-RELATED"/>
    <property type="match status" value="1"/>
</dbReference>
<protein>
    <submittedName>
        <fullName evidence="2">Acetyltransferase (GNAT) domain protein</fullName>
    </submittedName>
</protein>
<evidence type="ECO:0000259" key="1">
    <source>
        <dbReference type="PROSITE" id="PS51186"/>
    </source>
</evidence>
<dbReference type="InterPro" id="IPR053144">
    <property type="entry name" value="Acetyltransferase_Butenolide"/>
</dbReference>
<dbReference type="PANTHER" id="PTHR43233:SF1">
    <property type="entry name" value="FAMILY N-ACETYLTRANSFERASE, PUTATIVE (AFU_ORTHOLOGUE AFUA_6G03350)-RELATED"/>
    <property type="match status" value="1"/>
</dbReference>
<dbReference type="Pfam" id="PF13508">
    <property type="entry name" value="Acetyltransf_7"/>
    <property type="match status" value="1"/>
</dbReference>
<dbReference type="InterPro" id="IPR000182">
    <property type="entry name" value="GNAT_dom"/>
</dbReference>
<evidence type="ECO:0000313" key="3">
    <source>
        <dbReference type="Proteomes" id="UP000204551"/>
    </source>
</evidence>
<proteinExistence type="predicted"/>
<dbReference type="EMBL" id="CP022515">
    <property type="protein sequence ID" value="ASO07083.1"/>
    <property type="molecule type" value="Genomic_DNA"/>
</dbReference>
<dbReference type="RefSeq" id="WP_232513976.1">
    <property type="nucleotide sequence ID" value="NZ_CP022515.1"/>
</dbReference>
<name>A0A221V0N1_9FLAO</name>
<accession>A0A221V0N1</accession>
<dbReference type="PROSITE" id="PS51186">
    <property type="entry name" value="GNAT"/>
    <property type="match status" value="1"/>
</dbReference>
<dbReference type="KEGG" id="aalg:AREALGSMS7_03664"/>
<dbReference type="GO" id="GO:0016747">
    <property type="term" value="F:acyltransferase activity, transferring groups other than amino-acyl groups"/>
    <property type="evidence" value="ECO:0007669"/>
    <property type="project" value="InterPro"/>
</dbReference>
<gene>
    <name evidence="2" type="ORF">AREALGSMS7_03664</name>
</gene>
<dbReference type="Proteomes" id="UP000204551">
    <property type="component" value="Chromosome"/>
</dbReference>
<organism evidence="2 3">
    <name type="scientific">Arenibacter algicola</name>
    <dbReference type="NCBI Taxonomy" id="616991"/>
    <lineage>
        <taxon>Bacteria</taxon>
        <taxon>Pseudomonadati</taxon>
        <taxon>Bacteroidota</taxon>
        <taxon>Flavobacteriia</taxon>
        <taxon>Flavobacteriales</taxon>
        <taxon>Flavobacteriaceae</taxon>
        <taxon>Arenibacter</taxon>
    </lineage>
</organism>
<dbReference type="Gene3D" id="3.40.630.30">
    <property type="match status" value="1"/>
</dbReference>
<dbReference type="AlphaFoldDB" id="A0A221V0N1"/>
<dbReference type="SUPFAM" id="SSF55729">
    <property type="entry name" value="Acyl-CoA N-acyltransferases (Nat)"/>
    <property type="match status" value="1"/>
</dbReference>
<evidence type="ECO:0000313" key="2">
    <source>
        <dbReference type="EMBL" id="ASO07083.1"/>
    </source>
</evidence>